<gene>
    <name evidence="2" type="ORF">NDI76_18005</name>
</gene>
<evidence type="ECO:0000313" key="3">
    <source>
        <dbReference type="Proteomes" id="UP001257060"/>
    </source>
</evidence>
<keyword evidence="3" id="KW-1185">Reference proteome</keyword>
<feature type="domain" description="SGNH hydrolase-type esterase" evidence="1">
    <location>
        <begin position="152"/>
        <end position="316"/>
    </location>
</feature>
<dbReference type="SUPFAM" id="SSF52266">
    <property type="entry name" value="SGNH hydrolase"/>
    <property type="match status" value="1"/>
</dbReference>
<dbReference type="Proteomes" id="UP001257060">
    <property type="component" value="Unassembled WGS sequence"/>
</dbReference>
<evidence type="ECO:0000259" key="1">
    <source>
        <dbReference type="Pfam" id="PF13472"/>
    </source>
</evidence>
<dbReference type="EMBL" id="JAMQOP010000004">
    <property type="protein sequence ID" value="MDS0300648.1"/>
    <property type="molecule type" value="Genomic_DNA"/>
</dbReference>
<accession>A0ABU2GII7</accession>
<proteinExistence type="predicted"/>
<evidence type="ECO:0000313" key="2">
    <source>
        <dbReference type="EMBL" id="MDS0300648.1"/>
    </source>
</evidence>
<reference evidence="2 3" key="1">
    <citation type="submission" date="2022-06" db="EMBL/GenBank/DDBJ databases">
        <title>Halogeometricum sp. a new haloarchaeum isolate from saline soil.</title>
        <authorList>
            <person name="Strakova D."/>
            <person name="Galisteo C."/>
            <person name="Sanchez-Porro C."/>
            <person name="Ventosa A."/>
        </authorList>
    </citation>
    <scope>NUCLEOTIDE SEQUENCE [LARGE SCALE GENOMIC DNA]</scope>
    <source>
        <strain evidence="2 3">S1BR25-6</strain>
    </source>
</reference>
<organism evidence="2 3">
    <name type="scientific">Halogeometricum salsisoli</name>
    <dbReference type="NCBI Taxonomy" id="2950536"/>
    <lineage>
        <taxon>Archaea</taxon>
        <taxon>Methanobacteriati</taxon>
        <taxon>Methanobacteriota</taxon>
        <taxon>Stenosarchaea group</taxon>
        <taxon>Halobacteria</taxon>
        <taxon>Halobacteriales</taxon>
        <taxon>Haloferacaceae</taxon>
        <taxon>Halogeometricum</taxon>
    </lineage>
</organism>
<name>A0ABU2GII7_9EURY</name>
<comment type="caution">
    <text evidence="2">The sequence shown here is derived from an EMBL/GenBank/DDBJ whole genome shotgun (WGS) entry which is preliminary data.</text>
</comment>
<dbReference type="RefSeq" id="WP_310925558.1">
    <property type="nucleotide sequence ID" value="NZ_JAMQOP010000004.1"/>
</dbReference>
<dbReference type="Gene3D" id="3.40.50.1110">
    <property type="entry name" value="SGNH hydrolase"/>
    <property type="match status" value="1"/>
</dbReference>
<protein>
    <submittedName>
        <fullName evidence="2">GDSL-type esterase/lipase family protein</fullName>
    </submittedName>
</protein>
<dbReference type="InterPro" id="IPR036514">
    <property type="entry name" value="SGNH_hydro_sf"/>
</dbReference>
<dbReference type="InterPro" id="IPR013830">
    <property type="entry name" value="SGNH_hydro"/>
</dbReference>
<dbReference type="Pfam" id="PF13472">
    <property type="entry name" value="Lipase_GDSL_2"/>
    <property type="match status" value="1"/>
</dbReference>
<sequence length="332" mass="35375">MEYDDVSLHNVGELRAVDGGEGRKLQRVPESVRRSLNEKARDVMYRPAGAEIRFVPTEGPVEVTLSSPDGACEVVPFWGPFMDSEHRRVGSEPETFTFETPERPAQLDPGAFAFSPAVCRLALWGGSVVLHGVDGGRRPPEPSELPERRYLAYGTSITFGSNATGVNLSYPWRLAESLGADVVNLGCPGSAFCEPELAEYAGGLDYDVATLALSVNMLAAGFSAETFRERARYFVGTVAEGAPDAAVAAITLFPFSADLVADHGEDEMASTPGAYRRALRDVAVDAPENVALVEGTDLLGAEGLTTDLVHPSDRGMGQIADGLARHFGVGAE</sequence>